<evidence type="ECO:0000256" key="3">
    <source>
        <dbReference type="ARBA" id="ARBA00022452"/>
    </source>
</evidence>
<dbReference type="EMBL" id="JAUKPO010000019">
    <property type="protein sequence ID" value="MDO1449465.1"/>
    <property type="molecule type" value="Genomic_DNA"/>
</dbReference>
<sequence length="1018" mass="111226">MKKRLQILLWISCLCITSVAYAQNLTIKGRVTSENEAIPGVNVVLKGTTTGTSTDMDGNYSLTVPDGNGTLIFTYIGYTPEEVPINNRTTLDVSLVQDIQTLSEVVVVGYGTQSRQSLVGSVASIKAEELRTQGVNTIQKSLQGRVAGVNIESSGGSPGSGVRILVRGTGSFNNNDPLYIVDGVQVTNINNLSPSDIASIDILKDASAAAIYGSRAANGVVLITTKTGTKGEPRIDFNVYAGLQSVTKKIDVLNASEWARVSNAAHDAAGLPRLDIAQNPESLGEGTDWQSEIYQVAPTQSYELGVSGGGDNFTYSLSGGYFDQNGIVRKTDYNRLNLRLKTDFTKGRLKIGESVILTRENWRNMAGGWGGQGGNPVGSATKMIPVFQVYDANALGGFSGASGPVVNVANPVAQLYLEDPTVNTNTVMANIFAELTLIDNLKYKYNVGYTNTFGYNYTYTAPYQVGALFQNLNSDLSESRNQTSFFLQEHTLAYDKAFGRHNFQALAGFGLQKNTFRSLNGSRSGMPGGLQVLDAGTTNIASGGLARENVLESYFGRFVYSYDQRYLLTANFRRDGSSRFGRAYRYGNFPSLALGWNLSNEAFYEPFRSYVSQLKLRASYGLLGNQEFDDYQYVASIPGNLNYVIGRDQQLWVGAIQQAFADPNLKWEESESINVGADLGFFNNRLSLIADYFIRKNSDLLLRVPLPLSTGSTVNPVVNAGQITNRGVELALSYNQEINDFSYQLTGTFTAIRNKVDQLGSGSQQISGGQPTHHGSSATITMAGQPVGTFYLIKTDGIFNDTDEVTAHSKEGKLIQPNAQPGDIRFVDANNDGIISEDDRVNVGNPNPDFSYGFGGNARWRDFDLSVFFQGTHGNKIYNGLRQDLEGMTLEFNYGKSTLNAWTPENPTDFPRAVINDPNYNSRTSDRFLESGSYLRLRTLQVGYTLPKALLERVKITSCRVYLGFDNLFTLTKYNGYNPDLGRYSGGTSQGIFDRGVDFGHVSYPLARTSMLGLQLSL</sequence>
<dbReference type="SUPFAM" id="SSF56935">
    <property type="entry name" value="Porins"/>
    <property type="match status" value="1"/>
</dbReference>
<evidence type="ECO:0000259" key="11">
    <source>
        <dbReference type="Pfam" id="PF00593"/>
    </source>
</evidence>
<proteinExistence type="inferred from homology"/>
<evidence type="ECO:0000256" key="2">
    <source>
        <dbReference type="ARBA" id="ARBA00022448"/>
    </source>
</evidence>
<keyword evidence="2 8" id="KW-0813">Transport</keyword>
<evidence type="ECO:0000256" key="7">
    <source>
        <dbReference type="ARBA" id="ARBA00023237"/>
    </source>
</evidence>
<evidence type="ECO:0000256" key="1">
    <source>
        <dbReference type="ARBA" id="ARBA00004571"/>
    </source>
</evidence>
<reference evidence="13" key="1">
    <citation type="submission" date="2023-07" db="EMBL/GenBank/DDBJ databases">
        <title>The genome sequence of Rhodocytophaga aerolata KACC 12507.</title>
        <authorList>
            <person name="Zhang X."/>
        </authorList>
    </citation>
    <scope>NUCLEOTIDE SEQUENCE</scope>
    <source>
        <strain evidence="13">KACC 12507</strain>
    </source>
</reference>
<dbReference type="NCBIfam" id="TIGR04056">
    <property type="entry name" value="OMP_RagA_SusC"/>
    <property type="match status" value="1"/>
</dbReference>
<protein>
    <submittedName>
        <fullName evidence="13">TonB-dependent receptor</fullName>
    </submittedName>
</protein>
<dbReference type="Pfam" id="PF00593">
    <property type="entry name" value="TonB_dep_Rec_b-barrel"/>
    <property type="match status" value="1"/>
</dbReference>
<dbReference type="Gene3D" id="2.40.170.20">
    <property type="entry name" value="TonB-dependent receptor, beta-barrel domain"/>
    <property type="match status" value="1"/>
</dbReference>
<evidence type="ECO:0000256" key="5">
    <source>
        <dbReference type="ARBA" id="ARBA00023077"/>
    </source>
</evidence>
<dbReference type="InterPro" id="IPR000531">
    <property type="entry name" value="Beta-barrel_TonB"/>
</dbReference>
<keyword evidence="5 9" id="KW-0798">TonB box</keyword>
<evidence type="ECO:0000259" key="12">
    <source>
        <dbReference type="Pfam" id="PF07715"/>
    </source>
</evidence>
<evidence type="ECO:0000256" key="10">
    <source>
        <dbReference type="SAM" id="SignalP"/>
    </source>
</evidence>
<dbReference type="InterPro" id="IPR008969">
    <property type="entry name" value="CarboxyPept-like_regulatory"/>
</dbReference>
<keyword evidence="6 8" id="KW-0472">Membrane</keyword>
<dbReference type="Pfam" id="PF13715">
    <property type="entry name" value="CarbopepD_reg_2"/>
    <property type="match status" value="1"/>
</dbReference>
<keyword evidence="10" id="KW-0732">Signal</keyword>
<dbReference type="NCBIfam" id="TIGR04057">
    <property type="entry name" value="SusC_RagA_signa"/>
    <property type="match status" value="1"/>
</dbReference>
<dbReference type="PROSITE" id="PS52016">
    <property type="entry name" value="TONB_DEPENDENT_REC_3"/>
    <property type="match status" value="1"/>
</dbReference>
<dbReference type="InterPro" id="IPR036942">
    <property type="entry name" value="Beta-barrel_TonB_sf"/>
</dbReference>
<comment type="caution">
    <text evidence="13">The sequence shown here is derived from an EMBL/GenBank/DDBJ whole genome shotgun (WGS) entry which is preliminary data.</text>
</comment>
<dbReference type="InterPro" id="IPR037066">
    <property type="entry name" value="Plug_dom_sf"/>
</dbReference>
<dbReference type="SUPFAM" id="SSF49464">
    <property type="entry name" value="Carboxypeptidase regulatory domain-like"/>
    <property type="match status" value="1"/>
</dbReference>
<evidence type="ECO:0000256" key="8">
    <source>
        <dbReference type="PROSITE-ProRule" id="PRU01360"/>
    </source>
</evidence>
<accession>A0ABT8RBH3</accession>
<name>A0ABT8RBH3_9BACT</name>
<dbReference type="Gene3D" id="2.60.40.1120">
    <property type="entry name" value="Carboxypeptidase-like, regulatory domain"/>
    <property type="match status" value="1"/>
</dbReference>
<dbReference type="Gene3D" id="2.170.130.10">
    <property type="entry name" value="TonB-dependent receptor, plug domain"/>
    <property type="match status" value="1"/>
</dbReference>
<dbReference type="RefSeq" id="WP_302040268.1">
    <property type="nucleotide sequence ID" value="NZ_JAUKPO010000019.1"/>
</dbReference>
<feature type="domain" description="TonB-dependent receptor plug" evidence="12">
    <location>
        <begin position="116"/>
        <end position="220"/>
    </location>
</feature>
<keyword evidence="3 8" id="KW-1134">Transmembrane beta strand</keyword>
<evidence type="ECO:0000256" key="9">
    <source>
        <dbReference type="RuleBase" id="RU003357"/>
    </source>
</evidence>
<evidence type="ECO:0000313" key="14">
    <source>
        <dbReference type="Proteomes" id="UP001168528"/>
    </source>
</evidence>
<gene>
    <name evidence="13" type="ORF">Q0590_24530</name>
</gene>
<keyword evidence="13" id="KW-0675">Receptor</keyword>
<dbReference type="Pfam" id="PF07715">
    <property type="entry name" value="Plug"/>
    <property type="match status" value="1"/>
</dbReference>
<evidence type="ECO:0000313" key="13">
    <source>
        <dbReference type="EMBL" id="MDO1449465.1"/>
    </source>
</evidence>
<feature type="chain" id="PRO_5046197243" evidence="10">
    <location>
        <begin position="23"/>
        <end position="1018"/>
    </location>
</feature>
<keyword evidence="14" id="KW-1185">Reference proteome</keyword>
<dbReference type="Proteomes" id="UP001168528">
    <property type="component" value="Unassembled WGS sequence"/>
</dbReference>
<dbReference type="InterPro" id="IPR023996">
    <property type="entry name" value="TonB-dep_OMP_SusC/RagA"/>
</dbReference>
<dbReference type="InterPro" id="IPR023997">
    <property type="entry name" value="TonB-dep_OMP_SusC/RagA_CS"/>
</dbReference>
<keyword evidence="7 8" id="KW-0998">Cell outer membrane</keyword>
<dbReference type="InterPro" id="IPR039426">
    <property type="entry name" value="TonB-dep_rcpt-like"/>
</dbReference>
<evidence type="ECO:0000256" key="4">
    <source>
        <dbReference type="ARBA" id="ARBA00022692"/>
    </source>
</evidence>
<comment type="subcellular location">
    <subcellularLocation>
        <location evidence="1 8">Cell outer membrane</location>
        <topology evidence="1 8">Multi-pass membrane protein</topology>
    </subcellularLocation>
</comment>
<feature type="domain" description="TonB-dependent receptor-like beta-barrel" evidence="11">
    <location>
        <begin position="415"/>
        <end position="968"/>
    </location>
</feature>
<organism evidence="13 14">
    <name type="scientific">Rhodocytophaga aerolata</name>
    <dbReference type="NCBI Taxonomy" id="455078"/>
    <lineage>
        <taxon>Bacteria</taxon>
        <taxon>Pseudomonadati</taxon>
        <taxon>Bacteroidota</taxon>
        <taxon>Cytophagia</taxon>
        <taxon>Cytophagales</taxon>
        <taxon>Rhodocytophagaceae</taxon>
        <taxon>Rhodocytophaga</taxon>
    </lineage>
</organism>
<evidence type="ECO:0000256" key="6">
    <source>
        <dbReference type="ARBA" id="ARBA00023136"/>
    </source>
</evidence>
<dbReference type="InterPro" id="IPR012910">
    <property type="entry name" value="Plug_dom"/>
</dbReference>
<keyword evidence="4 8" id="KW-0812">Transmembrane</keyword>
<comment type="similarity">
    <text evidence="8 9">Belongs to the TonB-dependent receptor family.</text>
</comment>
<feature type="signal peptide" evidence="10">
    <location>
        <begin position="1"/>
        <end position="22"/>
    </location>
</feature>